<evidence type="ECO:0000313" key="2">
    <source>
        <dbReference type="EMBL" id="GMF29682.1"/>
    </source>
</evidence>
<evidence type="ECO:0000313" key="3">
    <source>
        <dbReference type="Proteomes" id="UP001165121"/>
    </source>
</evidence>
<organism evidence="2 3">
    <name type="scientific">Phytophthora fragariaefolia</name>
    <dbReference type="NCBI Taxonomy" id="1490495"/>
    <lineage>
        <taxon>Eukaryota</taxon>
        <taxon>Sar</taxon>
        <taxon>Stramenopiles</taxon>
        <taxon>Oomycota</taxon>
        <taxon>Peronosporomycetes</taxon>
        <taxon>Peronosporales</taxon>
        <taxon>Peronosporaceae</taxon>
        <taxon>Phytophthora</taxon>
    </lineage>
</organism>
<dbReference type="Proteomes" id="UP001165121">
    <property type="component" value="Unassembled WGS sequence"/>
</dbReference>
<gene>
    <name evidence="2" type="ORF">Pfra01_000640800</name>
</gene>
<protein>
    <submittedName>
        <fullName evidence="2">Unnamed protein product</fullName>
    </submittedName>
</protein>
<name>A0A9W6X430_9STRA</name>
<accession>A0A9W6X430</accession>
<dbReference type="AlphaFoldDB" id="A0A9W6X430"/>
<reference evidence="2" key="1">
    <citation type="submission" date="2023-04" db="EMBL/GenBank/DDBJ databases">
        <title>Phytophthora fragariaefolia NBRC 109709.</title>
        <authorList>
            <person name="Ichikawa N."/>
            <person name="Sato H."/>
            <person name="Tonouchi N."/>
        </authorList>
    </citation>
    <scope>NUCLEOTIDE SEQUENCE</scope>
    <source>
        <strain evidence="2">NBRC 109709</strain>
    </source>
</reference>
<keyword evidence="3" id="KW-1185">Reference proteome</keyword>
<comment type="caution">
    <text evidence="2">The sequence shown here is derived from an EMBL/GenBank/DDBJ whole genome shotgun (WGS) entry which is preliminary data.</text>
</comment>
<proteinExistence type="predicted"/>
<sequence length="191" mass="21331">MSRSGGCPRGAVRCELVFPPNRVVDALCPRPSWHIWSGTRYGFTCRDLYSVVRRKRNDCEYGAQHRRFRLDATEGILDNAVDAFRLTVGLRMFHGRLVQPSAKHRKEGRPKFASVKGVSIGDNCLRQAMLVVHTNEKRHSGTLTIVSGTAVRRAILINRLTKTTTPTLSAASGDRPNTKSTLVDYQHSENA</sequence>
<dbReference type="EMBL" id="BSXT01000543">
    <property type="protein sequence ID" value="GMF29682.1"/>
    <property type="molecule type" value="Genomic_DNA"/>
</dbReference>
<feature type="region of interest" description="Disordered" evidence="1">
    <location>
        <begin position="166"/>
        <end position="191"/>
    </location>
</feature>
<evidence type="ECO:0000256" key="1">
    <source>
        <dbReference type="SAM" id="MobiDB-lite"/>
    </source>
</evidence>